<accession>A0A7W7EML2</accession>
<dbReference type="OrthoDB" id="3297102at2"/>
<dbReference type="Pfam" id="PF03992">
    <property type="entry name" value="ABM"/>
    <property type="match status" value="1"/>
</dbReference>
<dbReference type="InterPro" id="IPR011008">
    <property type="entry name" value="Dimeric_a/b-barrel"/>
</dbReference>
<evidence type="ECO:0000313" key="3">
    <source>
        <dbReference type="Proteomes" id="UP000543836"/>
    </source>
</evidence>
<dbReference type="EMBL" id="JACIIG010000015">
    <property type="protein sequence ID" value="MBB4570617.1"/>
    <property type="molecule type" value="Genomic_DNA"/>
</dbReference>
<proteinExistence type="predicted"/>
<organism evidence="2 3">
    <name type="scientific">Rhizobium leucaenae</name>
    <dbReference type="NCBI Taxonomy" id="29450"/>
    <lineage>
        <taxon>Bacteria</taxon>
        <taxon>Pseudomonadati</taxon>
        <taxon>Pseudomonadota</taxon>
        <taxon>Alphaproteobacteria</taxon>
        <taxon>Hyphomicrobiales</taxon>
        <taxon>Rhizobiaceae</taxon>
        <taxon>Rhizobium/Agrobacterium group</taxon>
        <taxon>Rhizobium</taxon>
    </lineage>
</organism>
<evidence type="ECO:0000259" key="1">
    <source>
        <dbReference type="PROSITE" id="PS51725"/>
    </source>
</evidence>
<protein>
    <submittedName>
        <fullName evidence="2">Quinol monooxygenase YgiN</fullName>
    </submittedName>
</protein>
<dbReference type="GO" id="GO:0004497">
    <property type="term" value="F:monooxygenase activity"/>
    <property type="evidence" value="ECO:0007669"/>
    <property type="project" value="UniProtKB-KW"/>
</dbReference>
<dbReference type="AlphaFoldDB" id="A0A7W7EML2"/>
<comment type="caution">
    <text evidence="2">The sequence shown here is derived from an EMBL/GenBank/DDBJ whole genome shotgun (WGS) entry which is preliminary data.</text>
</comment>
<keyword evidence="3" id="KW-1185">Reference proteome</keyword>
<reference evidence="2 3" key="1">
    <citation type="submission" date="2020-08" db="EMBL/GenBank/DDBJ databases">
        <title>Genomic Encyclopedia of Type Strains, Phase IV (KMG-V): Genome sequencing to study the core and pangenomes of soil and plant-associated prokaryotes.</title>
        <authorList>
            <person name="Whitman W."/>
        </authorList>
    </citation>
    <scope>NUCLEOTIDE SEQUENCE [LARGE SCALE GENOMIC DNA]</scope>
    <source>
        <strain evidence="2 3">SEMIA 492</strain>
    </source>
</reference>
<keyword evidence="2" id="KW-0560">Oxidoreductase</keyword>
<dbReference type="Proteomes" id="UP000543836">
    <property type="component" value="Unassembled WGS sequence"/>
</dbReference>
<keyword evidence="2" id="KW-0503">Monooxygenase</keyword>
<dbReference type="Gene3D" id="3.30.70.100">
    <property type="match status" value="1"/>
</dbReference>
<sequence length="100" mass="11451">MFIAIVDFTVEPESRAAVIARLLQDSDVIRTMEGNLAFSAYIDPVDDGAVRIWHEWRDVEHFRTYTASEVFKQLGLVLRPLMKAPPISRRMMSEVLETIA</sequence>
<gene>
    <name evidence="2" type="ORF">GGE60_004764</name>
</gene>
<feature type="domain" description="ABM" evidence="1">
    <location>
        <begin position="2"/>
        <end position="91"/>
    </location>
</feature>
<dbReference type="SUPFAM" id="SSF54909">
    <property type="entry name" value="Dimeric alpha+beta barrel"/>
    <property type="match status" value="1"/>
</dbReference>
<dbReference type="RefSeq" id="WP_028753870.1">
    <property type="nucleotide sequence ID" value="NZ_JACIIG010000015.1"/>
</dbReference>
<dbReference type="InterPro" id="IPR007138">
    <property type="entry name" value="ABM_dom"/>
</dbReference>
<dbReference type="PROSITE" id="PS51725">
    <property type="entry name" value="ABM"/>
    <property type="match status" value="1"/>
</dbReference>
<name>A0A7W7EML2_9HYPH</name>
<evidence type="ECO:0000313" key="2">
    <source>
        <dbReference type="EMBL" id="MBB4570617.1"/>
    </source>
</evidence>